<organism evidence="3 4">
    <name type="scientific">Pisum sativum</name>
    <name type="common">Garden pea</name>
    <name type="synonym">Lathyrus oleraceus</name>
    <dbReference type="NCBI Taxonomy" id="3888"/>
    <lineage>
        <taxon>Eukaryota</taxon>
        <taxon>Viridiplantae</taxon>
        <taxon>Streptophyta</taxon>
        <taxon>Embryophyta</taxon>
        <taxon>Tracheophyta</taxon>
        <taxon>Spermatophyta</taxon>
        <taxon>Magnoliopsida</taxon>
        <taxon>eudicotyledons</taxon>
        <taxon>Gunneridae</taxon>
        <taxon>Pentapetalae</taxon>
        <taxon>rosids</taxon>
        <taxon>fabids</taxon>
        <taxon>Fabales</taxon>
        <taxon>Fabaceae</taxon>
        <taxon>Papilionoideae</taxon>
        <taxon>50 kb inversion clade</taxon>
        <taxon>NPAAA clade</taxon>
        <taxon>Hologalegina</taxon>
        <taxon>IRL clade</taxon>
        <taxon>Fabeae</taxon>
        <taxon>Lathyrus</taxon>
    </lineage>
</organism>
<dbReference type="Gene3D" id="3.30.200.20">
    <property type="entry name" value="Phosphorylase Kinase, domain 1"/>
    <property type="match status" value="1"/>
</dbReference>
<dbReference type="PANTHER" id="PTHR21573">
    <property type="entry name" value="ER MEMBRANE PROTEIN COMPLEX SUBUNIT 1"/>
    <property type="match status" value="1"/>
</dbReference>
<dbReference type="InterPro" id="IPR000719">
    <property type="entry name" value="Prot_kinase_dom"/>
</dbReference>
<dbReference type="PANTHER" id="PTHR21573:SF0">
    <property type="entry name" value="ER MEMBRANE PROTEIN COMPLEX SUBUNIT 1"/>
    <property type="match status" value="1"/>
</dbReference>
<accession>A0A9D5ASM6</accession>
<dbReference type="AlphaFoldDB" id="A0A9D5ASM6"/>
<dbReference type="EMBL" id="JAMSHJ010000004">
    <property type="protein sequence ID" value="KAI5417369.1"/>
    <property type="molecule type" value="Genomic_DNA"/>
</dbReference>
<name>A0A9D5ASM6_PEA</name>
<feature type="domain" description="Protein kinase" evidence="2">
    <location>
        <begin position="118"/>
        <end position="177"/>
    </location>
</feature>
<dbReference type="InterPro" id="IPR026895">
    <property type="entry name" value="EMC1"/>
</dbReference>
<comment type="caution">
    <text evidence="3">The sequence shown here is derived from an EMBL/GenBank/DDBJ whole genome shotgun (WGS) entry which is preliminary data.</text>
</comment>
<reference evidence="3 4" key="1">
    <citation type="journal article" date="2022" name="Nat. Genet.">
        <title>Improved pea reference genome and pan-genome highlight genomic features and evolutionary characteristics.</title>
        <authorList>
            <person name="Yang T."/>
            <person name="Liu R."/>
            <person name="Luo Y."/>
            <person name="Hu S."/>
            <person name="Wang D."/>
            <person name="Wang C."/>
            <person name="Pandey M.K."/>
            <person name="Ge S."/>
            <person name="Xu Q."/>
            <person name="Li N."/>
            <person name="Li G."/>
            <person name="Huang Y."/>
            <person name="Saxena R.K."/>
            <person name="Ji Y."/>
            <person name="Li M."/>
            <person name="Yan X."/>
            <person name="He Y."/>
            <person name="Liu Y."/>
            <person name="Wang X."/>
            <person name="Xiang C."/>
            <person name="Varshney R.K."/>
            <person name="Ding H."/>
            <person name="Gao S."/>
            <person name="Zong X."/>
        </authorList>
    </citation>
    <scope>NUCLEOTIDE SEQUENCE [LARGE SCALE GENOMIC DNA]</scope>
    <source>
        <strain evidence="3 4">cv. Zhongwan 6</strain>
    </source>
</reference>
<protein>
    <recommendedName>
        <fullName evidence="2">Protein kinase domain-containing protein</fullName>
    </recommendedName>
</protein>
<keyword evidence="1" id="KW-1133">Transmembrane helix</keyword>
<dbReference type="Proteomes" id="UP001058974">
    <property type="component" value="Chromosome 4"/>
</dbReference>
<dbReference type="GO" id="GO:0004672">
    <property type="term" value="F:protein kinase activity"/>
    <property type="evidence" value="ECO:0007669"/>
    <property type="project" value="InterPro"/>
</dbReference>
<dbReference type="GO" id="GO:0034975">
    <property type="term" value="P:protein folding in endoplasmic reticulum"/>
    <property type="evidence" value="ECO:0007669"/>
    <property type="project" value="TreeGrafter"/>
</dbReference>
<dbReference type="GO" id="GO:0072546">
    <property type="term" value="C:EMC complex"/>
    <property type="evidence" value="ECO:0007669"/>
    <property type="project" value="InterPro"/>
</dbReference>
<gene>
    <name evidence="3" type="ORF">KIW84_042102</name>
</gene>
<dbReference type="InterPro" id="IPR011009">
    <property type="entry name" value="Kinase-like_dom_sf"/>
</dbReference>
<dbReference type="PROSITE" id="PS50011">
    <property type="entry name" value="PROTEIN_KINASE_DOM"/>
    <property type="match status" value="1"/>
</dbReference>
<evidence type="ECO:0000313" key="3">
    <source>
        <dbReference type="EMBL" id="KAI5417369.1"/>
    </source>
</evidence>
<evidence type="ECO:0000313" key="4">
    <source>
        <dbReference type="Proteomes" id="UP001058974"/>
    </source>
</evidence>
<proteinExistence type="predicted"/>
<keyword evidence="1" id="KW-0472">Membrane</keyword>
<evidence type="ECO:0000256" key="1">
    <source>
        <dbReference type="SAM" id="Phobius"/>
    </source>
</evidence>
<keyword evidence="4" id="KW-1185">Reference proteome</keyword>
<sequence>MVSEVCKKDEEWRPRLTNRAEIGPGRRFSHLQGSKESKSILNIPKILKADKDDLIFVYGKGHLHATSSIGGEILWRKDLASDSIEVNHIVQSLEVIYVVAFVDSSTFYISIAAATDNLSLANKLGEGGFGSVYKGILSNGMAIAEKRVSKYFGRLLANSIGNITILASLFVNGNTMV</sequence>
<dbReference type="SUPFAM" id="SSF56112">
    <property type="entry name" value="Protein kinase-like (PK-like)"/>
    <property type="match status" value="1"/>
</dbReference>
<dbReference type="Gramene" id="Psat04G0210200-T1">
    <property type="protein sequence ID" value="KAI5417369.1"/>
    <property type="gene ID" value="KIW84_042102"/>
</dbReference>
<evidence type="ECO:0000259" key="2">
    <source>
        <dbReference type="PROSITE" id="PS50011"/>
    </source>
</evidence>
<dbReference type="GO" id="GO:0005524">
    <property type="term" value="F:ATP binding"/>
    <property type="evidence" value="ECO:0007669"/>
    <property type="project" value="InterPro"/>
</dbReference>
<dbReference type="Pfam" id="PF25293">
    <property type="entry name" value="Beta-prop_EMC1_N"/>
    <property type="match status" value="1"/>
</dbReference>
<dbReference type="InterPro" id="IPR058545">
    <property type="entry name" value="Beta-prop_EMC1_1st"/>
</dbReference>
<feature type="transmembrane region" description="Helical" evidence="1">
    <location>
        <begin position="151"/>
        <end position="171"/>
    </location>
</feature>
<keyword evidence="1" id="KW-0812">Transmembrane</keyword>